<evidence type="ECO:0000313" key="2">
    <source>
        <dbReference type="Proteomes" id="UP000292927"/>
    </source>
</evidence>
<dbReference type="SUPFAM" id="SSF49785">
    <property type="entry name" value="Galactose-binding domain-like"/>
    <property type="match status" value="2"/>
</dbReference>
<dbReference type="EMBL" id="SGXF01000008">
    <property type="protein sequence ID" value="RZS92737.1"/>
    <property type="molecule type" value="Genomic_DNA"/>
</dbReference>
<dbReference type="InterPro" id="IPR008979">
    <property type="entry name" value="Galactose-bd-like_sf"/>
</dbReference>
<dbReference type="InterPro" id="IPR029062">
    <property type="entry name" value="Class_I_gatase-like"/>
</dbReference>
<dbReference type="Pfam" id="PF17132">
    <property type="entry name" value="Glyco_hydro_106"/>
    <property type="match status" value="1"/>
</dbReference>
<dbReference type="AlphaFoldDB" id="A0A4Q7NZQ7"/>
<dbReference type="PANTHER" id="PTHR36848">
    <property type="entry name" value="DNA-BINDING PROTEIN (PUTATIVE SECRETED PROTEIN)-RELATED"/>
    <property type="match status" value="1"/>
</dbReference>
<proteinExistence type="predicted"/>
<comment type="caution">
    <text evidence="1">The sequence shown here is derived from an EMBL/GenBank/DDBJ whole genome shotgun (WGS) entry which is preliminary data.</text>
</comment>
<dbReference type="InterPro" id="IPR053161">
    <property type="entry name" value="Ulvan_degrading_GH"/>
</dbReference>
<dbReference type="Gene3D" id="3.40.50.880">
    <property type="match status" value="1"/>
</dbReference>
<protein>
    <submittedName>
        <fullName evidence="1">Alpha-L-rhamnosidase-like protein</fullName>
    </submittedName>
</protein>
<gene>
    <name evidence="1" type="ORF">EV209_3037</name>
</gene>
<dbReference type="Gene3D" id="2.60.120.260">
    <property type="entry name" value="Galactose-binding domain-like"/>
    <property type="match status" value="2"/>
</dbReference>
<evidence type="ECO:0000313" key="1">
    <source>
        <dbReference type="EMBL" id="RZS92737.1"/>
    </source>
</evidence>
<dbReference type="PANTHER" id="PTHR36848:SF2">
    <property type="entry name" value="SECRETED PROTEIN"/>
    <property type="match status" value="1"/>
</dbReference>
<dbReference type="CDD" id="cd03143">
    <property type="entry name" value="A4_beta-galactosidase_middle_domain"/>
    <property type="match status" value="1"/>
</dbReference>
<dbReference type="Proteomes" id="UP000292927">
    <property type="component" value="Unassembled WGS sequence"/>
</dbReference>
<dbReference type="RefSeq" id="WP_130436266.1">
    <property type="nucleotide sequence ID" value="NZ_SGXF01000008.1"/>
</dbReference>
<sequence>MNWMKQFQNPPREYSAVPLWFWNGTLEPDRLRWQIDEMVDKGIYGAFMHARAYLKTPYLEQEWWDAVEACVDEGKRKGFGAWLYDEYAWPSGTAGSVFEYGYQKPSRVLAEGECNMAKGLEVKSFASERGEILKDKLNAELKKDSRRPLAVYLLQGEEKSAEIIRLDPENIPEAYGVIMAFYRKVYPHYVDYMNKDTIRLFMQYTYEEYEKRFGKEFGSVIPGAFLDEIYMAGKPIPWTDRLPDEFEARCGYELWDYLPWLMEGETEQAKAFRRDFYSVTAQLYEEAVFKQIGDWCEERGLIFTGHTEEILKDHPRRQGNYFDTMRHMHNPGSDIHGYRYGFPRWIKPCEPKYAVSVARAYGKKRAMAESMGGAGWACSLQQFKQGINVMAGLGTNQFVLHGFYYECEHQGAQADWPTSFFYQNPYWKYFRIFSDYMSRISYLNSLGKPVVKVGIYYPIEALAEETEAGKSTSSGCSVHDGFHKTLYGLLRHQIDADMIDGENLLKAEMGDGIARIGDQCFQVLILPEYGRLTEGLEEKLRCFVRSGGHVLAYGCSGGVRLPSDLLTQPACRAEQIYRCILELGVPDIRVNYGNRYELFVNCREMNGERWYFLGSGADEEKDLELWVRGSGAMRWLDPESGEMTPVYSVASGDGRMVRVHLAPAQAGWLLLTDKLQEQAPELWQEDDCQQIGGRWETQILDKTLDDIWSDQADCCSLSIPVCMFSSSLDPSPREIRICNKEGEPGYCGRHLSLWKGSWITRRAFWHDGTDDGDLYFRRKFRLDHIPERGRICIAAVDTAEIFVNGVSAGVVRGYAVPQEIELKGLKQGDNLLAVHVINHNPIDDCDMCATDELPPDRYISLLLEAEIKTEEEIFRLSSDGSFIVCGQEREGWNQPEWDYESVARRIAWESARPFGGSDPEWTFAWERGKLPLQPWGDLPLFGQSISFPVTLTYQIEVPAGACEICLPETEGKFTCSLDGAGLQEKDFPVRMKPENRARQLILRMEAGSGQDGLKAPLEIRMAPFFAPLCDWRMHGLKWYAGRVLYRNHFTLKQEPGRYLLRLGQICFHAEVWINGKLAAVKLWEPYEVDATEFVHPGENEITVIVSNSAANQRRYMLVDEGMALGWNRYWNEDNIDRDGENLLSGLLGPVKLYHMHRTLTAAFVPNSV</sequence>
<organism evidence="1 2">
    <name type="scientific">Cuneatibacter caecimuris</name>
    <dbReference type="NCBI Taxonomy" id="1796618"/>
    <lineage>
        <taxon>Bacteria</taxon>
        <taxon>Bacillati</taxon>
        <taxon>Bacillota</taxon>
        <taxon>Clostridia</taxon>
        <taxon>Lachnospirales</taxon>
        <taxon>Lachnospiraceae</taxon>
        <taxon>Cuneatibacter</taxon>
    </lineage>
</organism>
<name>A0A4Q7NZQ7_9FIRM</name>
<reference evidence="1 2" key="1">
    <citation type="submission" date="2019-02" db="EMBL/GenBank/DDBJ databases">
        <title>Genomic Encyclopedia of Type Strains, Phase IV (KMG-IV): sequencing the most valuable type-strain genomes for metagenomic binning, comparative biology and taxonomic classification.</title>
        <authorList>
            <person name="Goeker M."/>
        </authorList>
    </citation>
    <scope>NUCLEOTIDE SEQUENCE [LARGE SCALE GENOMIC DNA]</scope>
    <source>
        <strain evidence="1 2">DSM 29486</strain>
    </source>
</reference>
<dbReference type="OrthoDB" id="9761519at2"/>
<keyword evidence="2" id="KW-1185">Reference proteome</keyword>
<accession>A0A4Q7NZQ7</accession>